<evidence type="ECO:0000313" key="3">
    <source>
        <dbReference type="Proteomes" id="UP001165122"/>
    </source>
</evidence>
<keyword evidence="3" id="KW-1185">Reference proteome</keyword>
<dbReference type="Proteomes" id="UP001165122">
    <property type="component" value="Unassembled WGS sequence"/>
</dbReference>
<dbReference type="AlphaFoldDB" id="A0A9W6ZLX2"/>
<accession>A0A9W6ZLX2</accession>
<name>A0A9W6ZLX2_9STRA</name>
<feature type="non-terminal residue" evidence="2">
    <location>
        <position position="47"/>
    </location>
</feature>
<sequence>MAMNPGSAMVLPSFRPETPEIQESEDLEGSEQATPPPLSQNSALNSE</sequence>
<gene>
    <name evidence="2" type="ORF">TrLO_g11411</name>
</gene>
<evidence type="ECO:0000256" key="1">
    <source>
        <dbReference type="SAM" id="MobiDB-lite"/>
    </source>
</evidence>
<proteinExistence type="predicted"/>
<reference evidence="3" key="1">
    <citation type="journal article" date="2023" name="Commun. Biol.">
        <title>Genome analysis of Parmales, the sister group of diatoms, reveals the evolutionary specialization of diatoms from phago-mixotrophs to photoautotrophs.</title>
        <authorList>
            <person name="Ban H."/>
            <person name="Sato S."/>
            <person name="Yoshikawa S."/>
            <person name="Yamada K."/>
            <person name="Nakamura Y."/>
            <person name="Ichinomiya M."/>
            <person name="Sato N."/>
            <person name="Blanc-Mathieu R."/>
            <person name="Endo H."/>
            <person name="Kuwata A."/>
            <person name="Ogata H."/>
        </authorList>
    </citation>
    <scope>NUCLEOTIDE SEQUENCE [LARGE SCALE GENOMIC DNA]</scope>
    <source>
        <strain evidence="3">NIES 3700</strain>
    </source>
</reference>
<feature type="region of interest" description="Disordered" evidence="1">
    <location>
        <begin position="1"/>
        <end position="47"/>
    </location>
</feature>
<organism evidence="2 3">
    <name type="scientific">Triparma laevis f. longispina</name>
    <dbReference type="NCBI Taxonomy" id="1714387"/>
    <lineage>
        <taxon>Eukaryota</taxon>
        <taxon>Sar</taxon>
        <taxon>Stramenopiles</taxon>
        <taxon>Ochrophyta</taxon>
        <taxon>Bolidophyceae</taxon>
        <taxon>Parmales</taxon>
        <taxon>Triparmaceae</taxon>
        <taxon>Triparma</taxon>
    </lineage>
</organism>
<feature type="compositionally biased region" description="Acidic residues" evidence="1">
    <location>
        <begin position="20"/>
        <end position="29"/>
    </location>
</feature>
<dbReference type="EMBL" id="BRXW01000459">
    <property type="protein sequence ID" value="GMH57014.1"/>
    <property type="molecule type" value="Genomic_DNA"/>
</dbReference>
<evidence type="ECO:0000313" key="2">
    <source>
        <dbReference type="EMBL" id="GMH57014.1"/>
    </source>
</evidence>
<comment type="caution">
    <text evidence="2">The sequence shown here is derived from an EMBL/GenBank/DDBJ whole genome shotgun (WGS) entry which is preliminary data.</text>
</comment>
<protein>
    <submittedName>
        <fullName evidence="2">Uncharacterized protein</fullName>
    </submittedName>
</protein>